<dbReference type="InterPro" id="IPR036921">
    <property type="entry name" value="PurM-like_N_sf"/>
</dbReference>
<dbReference type="NCBIfam" id="TIGR04045">
    <property type="entry name" value="MSMEG_0567_GNAT"/>
    <property type="match status" value="1"/>
</dbReference>
<gene>
    <name evidence="2" type="ORF">QUG92_16930</name>
</gene>
<dbReference type="NCBIfam" id="TIGR04050">
    <property type="entry name" value="MSMEG_0567_Cter"/>
    <property type="match status" value="1"/>
</dbReference>
<dbReference type="InterPro" id="IPR016181">
    <property type="entry name" value="Acyl_CoA_acyltransferase"/>
</dbReference>
<sequence>MEVPALMGPAPTASVAPAPFVVGIADAVEVAAYRRLRHDAFVDDQGLFDRTDVDHLDQDHRTVVLVARATDGSGAVLGGVRVAPATVREIGWWTGSRLVVGPAARNAAGVGSALVRAACALVEQRGALRFDALVQERAAALFTRIGWQPTGREVLGGVPHLRMRWPVDRYQRLVDATKAHLAALFAGDRPGGAGWVGDDGAPLAGTDVIAACDAILPSMVERDPEWAGWCGVLVNVNDLTAMGAAPTALLDAVAGRDTSFVARVVAGLRRASDAWGVPIIGGHTQVGVPAALSVTALGRTEHPVPGGGARPGQRISLTADLSGGWRTGHTGAQWNSTEGRDRAALRDLAATVGRARPAAAKDVSMAGIVGTAGMLAEASGGGAVLDVADVPIPRLAATADWLGCFPGFAMLTADDAGASRMASPAATTRECGEVTSEPGVRLRWPDGEETTVVTGGVTGFGSAAA</sequence>
<protein>
    <submittedName>
        <fullName evidence="2">AIR synthase related protein</fullName>
    </submittedName>
</protein>
<keyword evidence="3" id="KW-1185">Reference proteome</keyword>
<dbReference type="PANTHER" id="PTHR30270:SF0">
    <property type="entry name" value="THIAMINE-MONOPHOSPHATE KINASE"/>
    <property type="match status" value="1"/>
</dbReference>
<comment type="caution">
    <text evidence="2">The sequence shown here is derived from an EMBL/GenBank/DDBJ whole genome shotgun (WGS) entry which is preliminary data.</text>
</comment>
<dbReference type="InterPro" id="IPR024035">
    <property type="entry name" value="MSMEG_0567_GNAT"/>
</dbReference>
<name>A0ABT7TB51_9MICO</name>
<dbReference type="Pfam" id="PF02769">
    <property type="entry name" value="AIRS_C"/>
    <property type="match status" value="1"/>
</dbReference>
<dbReference type="SUPFAM" id="SSF56042">
    <property type="entry name" value="PurM C-terminal domain-like"/>
    <property type="match status" value="1"/>
</dbReference>
<dbReference type="Gene3D" id="3.30.1330.10">
    <property type="entry name" value="PurM-like, N-terminal domain"/>
    <property type="match status" value="1"/>
</dbReference>
<dbReference type="SUPFAM" id="SSF55729">
    <property type="entry name" value="Acyl-CoA N-acyltransferases (Nat)"/>
    <property type="match status" value="1"/>
</dbReference>
<evidence type="ECO:0000313" key="2">
    <source>
        <dbReference type="EMBL" id="MDM7886797.1"/>
    </source>
</evidence>
<dbReference type="EMBL" id="JAUCML010000017">
    <property type="protein sequence ID" value="MDM7886797.1"/>
    <property type="molecule type" value="Genomic_DNA"/>
</dbReference>
<dbReference type="InterPro" id="IPR016188">
    <property type="entry name" value="PurM-like_N"/>
</dbReference>
<dbReference type="InterPro" id="IPR010918">
    <property type="entry name" value="PurM-like_C_dom"/>
</dbReference>
<accession>A0ABT7TB51</accession>
<dbReference type="InterPro" id="IPR036676">
    <property type="entry name" value="PurM-like_C_sf"/>
</dbReference>
<dbReference type="Gene3D" id="3.90.650.10">
    <property type="entry name" value="PurM-like C-terminal domain"/>
    <property type="match status" value="1"/>
</dbReference>
<dbReference type="PANTHER" id="PTHR30270">
    <property type="entry name" value="THIAMINE-MONOPHOSPHATE KINASE"/>
    <property type="match status" value="1"/>
</dbReference>
<proteinExistence type="predicted"/>
<dbReference type="Proteomes" id="UP001237823">
    <property type="component" value="Unassembled WGS sequence"/>
</dbReference>
<reference evidence="2 3" key="1">
    <citation type="submission" date="2023-06" db="EMBL/GenBank/DDBJ databases">
        <authorList>
            <person name="Feng G."/>
            <person name="Li J."/>
            <person name="Zhu H."/>
        </authorList>
    </citation>
    <scope>NUCLEOTIDE SEQUENCE [LARGE SCALE GENOMIC DNA]</scope>
    <source>
        <strain evidence="2 3">RHCKG23</strain>
    </source>
</reference>
<organism evidence="2 3">
    <name type="scientific">Curtobacterium citri</name>
    <dbReference type="NCBI Taxonomy" id="3055139"/>
    <lineage>
        <taxon>Bacteria</taxon>
        <taxon>Bacillati</taxon>
        <taxon>Actinomycetota</taxon>
        <taxon>Actinomycetes</taxon>
        <taxon>Micrococcales</taxon>
        <taxon>Microbacteriaceae</taxon>
        <taxon>Curtobacterium</taxon>
    </lineage>
</organism>
<dbReference type="RefSeq" id="WP_289460065.1">
    <property type="nucleotide sequence ID" value="NZ_JAUCML010000017.1"/>
</dbReference>
<dbReference type="Gene3D" id="3.40.630.30">
    <property type="match status" value="1"/>
</dbReference>
<dbReference type="InterPro" id="IPR006283">
    <property type="entry name" value="ThiL-like"/>
</dbReference>
<dbReference type="Pfam" id="PF00586">
    <property type="entry name" value="AIRS"/>
    <property type="match status" value="1"/>
</dbReference>
<dbReference type="PROSITE" id="PS51186">
    <property type="entry name" value="GNAT"/>
    <property type="match status" value="1"/>
</dbReference>
<dbReference type="InterPro" id="IPR000182">
    <property type="entry name" value="GNAT_dom"/>
</dbReference>
<feature type="domain" description="N-acetyltransferase" evidence="1">
    <location>
        <begin position="20"/>
        <end position="168"/>
    </location>
</feature>
<evidence type="ECO:0000313" key="3">
    <source>
        <dbReference type="Proteomes" id="UP001237823"/>
    </source>
</evidence>
<evidence type="ECO:0000259" key="1">
    <source>
        <dbReference type="PROSITE" id="PS51186"/>
    </source>
</evidence>
<dbReference type="SUPFAM" id="SSF55326">
    <property type="entry name" value="PurM N-terminal domain-like"/>
    <property type="match status" value="1"/>
</dbReference>
<dbReference type="InterPro" id="IPR023911">
    <property type="entry name" value="MSMEG_0567/sll0787_C"/>
</dbReference>